<comment type="caution">
    <text evidence="9">The sequence shown here is derived from an EMBL/GenBank/DDBJ whole genome shotgun (WGS) entry which is preliminary data.</text>
</comment>
<dbReference type="InterPro" id="IPR050171">
    <property type="entry name" value="MFS_Transporters"/>
</dbReference>
<reference evidence="9 10" key="1">
    <citation type="submission" date="2024-02" db="EMBL/GenBank/DDBJ databases">
        <title>Herpetosiphon gulosus NBRC 112829.</title>
        <authorList>
            <person name="Ichikawa N."/>
            <person name="Katano-Makiyama Y."/>
            <person name="Hidaka K."/>
        </authorList>
    </citation>
    <scope>NUCLEOTIDE SEQUENCE [LARGE SCALE GENOMIC DNA]</scope>
    <source>
        <strain evidence="9 10">NBRC 112829</strain>
    </source>
</reference>
<keyword evidence="5 7" id="KW-1133">Transmembrane helix</keyword>
<dbReference type="PANTHER" id="PTHR23517">
    <property type="entry name" value="RESISTANCE PROTEIN MDTM, PUTATIVE-RELATED-RELATED"/>
    <property type="match status" value="1"/>
</dbReference>
<protein>
    <submittedName>
        <fullName evidence="9">MFS-type transporter YfcJ</fullName>
    </submittedName>
</protein>
<dbReference type="PROSITE" id="PS50850">
    <property type="entry name" value="MFS"/>
    <property type="match status" value="1"/>
</dbReference>
<dbReference type="InterPro" id="IPR011701">
    <property type="entry name" value="MFS"/>
</dbReference>
<accession>A0ABP9X253</accession>
<gene>
    <name evidence="9" type="primary">yfcJ</name>
    <name evidence="9" type="ORF">Hgul01_03223</name>
</gene>
<feature type="transmembrane region" description="Helical" evidence="7">
    <location>
        <begin position="21"/>
        <end position="38"/>
    </location>
</feature>
<dbReference type="InterPro" id="IPR005829">
    <property type="entry name" value="Sugar_transporter_CS"/>
</dbReference>
<dbReference type="RefSeq" id="WP_345723031.1">
    <property type="nucleotide sequence ID" value="NZ_BAABRU010000011.1"/>
</dbReference>
<feature type="transmembrane region" description="Helical" evidence="7">
    <location>
        <begin position="381"/>
        <end position="402"/>
    </location>
</feature>
<dbReference type="CDD" id="cd17325">
    <property type="entry name" value="MFS_MdtG_SLC18_like"/>
    <property type="match status" value="1"/>
</dbReference>
<evidence type="ECO:0000256" key="7">
    <source>
        <dbReference type="SAM" id="Phobius"/>
    </source>
</evidence>
<evidence type="ECO:0000259" key="8">
    <source>
        <dbReference type="PROSITE" id="PS50850"/>
    </source>
</evidence>
<dbReference type="Gene3D" id="1.20.1250.20">
    <property type="entry name" value="MFS general substrate transporter like domains"/>
    <property type="match status" value="2"/>
</dbReference>
<feature type="domain" description="Major facilitator superfamily (MFS) profile" evidence="8">
    <location>
        <begin position="18"/>
        <end position="405"/>
    </location>
</feature>
<evidence type="ECO:0000256" key="4">
    <source>
        <dbReference type="ARBA" id="ARBA00022692"/>
    </source>
</evidence>
<feature type="transmembrane region" description="Helical" evidence="7">
    <location>
        <begin position="316"/>
        <end position="337"/>
    </location>
</feature>
<evidence type="ECO:0000256" key="5">
    <source>
        <dbReference type="ARBA" id="ARBA00022989"/>
    </source>
</evidence>
<keyword evidence="10" id="KW-1185">Reference proteome</keyword>
<feature type="transmembrane region" description="Helical" evidence="7">
    <location>
        <begin position="113"/>
        <end position="134"/>
    </location>
</feature>
<feature type="transmembrane region" description="Helical" evidence="7">
    <location>
        <begin position="178"/>
        <end position="198"/>
    </location>
</feature>
<evidence type="ECO:0000256" key="6">
    <source>
        <dbReference type="ARBA" id="ARBA00023136"/>
    </source>
</evidence>
<dbReference type="PROSITE" id="PS00216">
    <property type="entry name" value="SUGAR_TRANSPORT_1"/>
    <property type="match status" value="2"/>
</dbReference>
<evidence type="ECO:0000256" key="3">
    <source>
        <dbReference type="ARBA" id="ARBA00022475"/>
    </source>
</evidence>
<dbReference type="InterPro" id="IPR036259">
    <property type="entry name" value="MFS_trans_sf"/>
</dbReference>
<dbReference type="EMBL" id="BAABRU010000011">
    <property type="protein sequence ID" value="GAA5529414.1"/>
    <property type="molecule type" value="Genomic_DNA"/>
</dbReference>
<dbReference type="InterPro" id="IPR020846">
    <property type="entry name" value="MFS_dom"/>
</dbReference>
<feature type="transmembrane region" description="Helical" evidence="7">
    <location>
        <begin position="58"/>
        <end position="77"/>
    </location>
</feature>
<feature type="transmembrane region" description="Helical" evidence="7">
    <location>
        <begin position="358"/>
        <end position="375"/>
    </location>
</feature>
<dbReference type="Proteomes" id="UP001428290">
    <property type="component" value="Unassembled WGS sequence"/>
</dbReference>
<keyword evidence="3" id="KW-1003">Cell membrane</keyword>
<dbReference type="Pfam" id="PF07690">
    <property type="entry name" value="MFS_1"/>
    <property type="match status" value="2"/>
</dbReference>
<dbReference type="SUPFAM" id="SSF103473">
    <property type="entry name" value="MFS general substrate transporter"/>
    <property type="match status" value="1"/>
</dbReference>
<evidence type="ECO:0000256" key="2">
    <source>
        <dbReference type="ARBA" id="ARBA00022448"/>
    </source>
</evidence>
<keyword evidence="6 7" id="KW-0472">Membrane</keyword>
<evidence type="ECO:0000256" key="1">
    <source>
        <dbReference type="ARBA" id="ARBA00004651"/>
    </source>
</evidence>
<keyword evidence="2" id="KW-0813">Transport</keyword>
<organism evidence="9 10">
    <name type="scientific">Herpetosiphon gulosus</name>
    <dbReference type="NCBI Taxonomy" id="1973496"/>
    <lineage>
        <taxon>Bacteria</taxon>
        <taxon>Bacillati</taxon>
        <taxon>Chloroflexota</taxon>
        <taxon>Chloroflexia</taxon>
        <taxon>Herpetosiphonales</taxon>
        <taxon>Herpetosiphonaceae</taxon>
        <taxon>Herpetosiphon</taxon>
    </lineage>
</organism>
<proteinExistence type="predicted"/>
<feature type="transmembrane region" description="Helical" evidence="7">
    <location>
        <begin position="146"/>
        <end position="166"/>
    </location>
</feature>
<evidence type="ECO:0000313" key="9">
    <source>
        <dbReference type="EMBL" id="GAA5529414.1"/>
    </source>
</evidence>
<sequence length="405" mass="43142">MLSPNTHPAITQTGLRANLGQFSLLMLINAMVGGMIGIERTILPILGSQTFGLSSTTTVLSFIISFGLVKALMNLIAGVLADRYGRKRILVLGWLVGLPVPWMLIYAPSWGWIVAANVLLGINQGLAWSMAVVMKIDLVGSEQRGFAVGLNEFTGYMAVAITAWLTGYLASSYGVRPVPFYLGIGYAVIGLGLSIGLVRETHGLVQQTTSTSSNFWQLVKQTSWGNRTLFGASQAGLINNLNDGMAWGILPLFFASYGLDLPAIGLLKFIYPAVWSVGQLITGPLSDKLGRKALIVQGMLLQAAALGLIVNTTSFGWWLLSSIGLGIGTAMVYPTLIAVVSDKAEPASRARVLGIYRFWRDLGYAVGALLAGIIADWLGMAWAIGLVAGLTAISGLLAHLNLNND</sequence>
<comment type="subcellular location">
    <subcellularLocation>
        <location evidence="1">Cell membrane</location>
        <topology evidence="1">Multi-pass membrane protein</topology>
    </subcellularLocation>
</comment>
<evidence type="ECO:0000313" key="10">
    <source>
        <dbReference type="Proteomes" id="UP001428290"/>
    </source>
</evidence>
<feature type="transmembrane region" description="Helical" evidence="7">
    <location>
        <begin position="89"/>
        <end position="107"/>
    </location>
</feature>
<dbReference type="PANTHER" id="PTHR23517:SF3">
    <property type="entry name" value="INTEGRAL MEMBRANE TRANSPORT PROTEIN"/>
    <property type="match status" value="1"/>
</dbReference>
<name>A0ABP9X253_9CHLR</name>
<keyword evidence="4 7" id="KW-0812">Transmembrane</keyword>